<feature type="transmembrane region" description="Helical" evidence="6">
    <location>
        <begin position="111"/>
        <end position="129"/>
    </location>
</feature>
<feature type="transmembrane region" description="Helical" evidence="6">
    <location>
        <begin position="73"/>
        <end position="91"/>
    </location>
</feature>
<dbReference type="EMBL" id="JALNTZ010000008">
    <property type="protein sequence ID" value="KAJ3643048.1"/>
    <property type="molecule type" value="Genomic_DNA"/>
</dbReference>
<evidence type="ECO:0000256" key="4">
    <source>
        <dbReference type="ARBA" id="ARBA00022989"/>
    </source>
</evidence>
<evidence type="ECO:0000313" key="8">
    <source>
        <dbReference type="Proteomes" id="UP001168821"/>
    </source>
</evidence>
<dbReference type="GO" id="GO:0005739">
    <property type="term" value="C:mitochondrion"/>
    <property type="evidence" value="ECO:0007669"/>
    <property type="project" value="TreeGrafter"/>
</dbReference>
<dbReference type="PANTHER" id="PTHR11266">
    <property type="entry name" value="PEROXISOMAL MEMBRANE PROTEIN 2, PXMP2 MPV17"/>
    <property type="match status" value="1"/>
</dbReference>
<dbReference type="GO" id="GO:0016020">
    <property type="term" value="C:membrane"/>
    <property type="evidence" value="ECO:0007669"/>
    <property type="project" value="UniProtKB-SubCell"/>
</dbReference>
<proteinExistence type="inferred from homology"/>
<evidence type="ECO:0000256" key="2">
    <source>
        <dbReference type="ARBA" id="ARBA00006824"/>
    </source>
</evidence>
<sequence>MLQRGCRLLRKFSTTGVVRARIRWTMNAAFGKYLLATNTVSSGVLMLLGDLTEQELHHDIEQDDSPRYDFARLARMFTVGLAMGPVHHYYYGYVNKLWPRRNLNNVLKKVLADQLVMGPICILQFFYTIGGLEMRPLKDINEEVKAKFFTVYAMDWCIWPPTQFINFFYVPPRYQVMYVNFVTMLYDVFLSFVKHDF</sequence>
<comment type="subcellular location">
    <subcellularLocation>
        <location evidence="1">Membrane</location>
        <topology evidence="1">Multi-pass membrane protein</topology>
    </subcellularLocation>
</comment>
<accession>A0AA38HS99</accession>
<dbReference type="GO" id="GO:0061668">
    <property type="term" value="P:mitochondrial ribosome assembly"/>
    <property type="evidence" value="ECO:0007669"/>
    <property type="project" value="TreeGrafter"/>
</dbReference>
<reference evidence="7" key="1">
    <citation type="journal article" date="2023" name="G3 (Bethesda)">
        <title>Whole genome assemblies of Zophobas morio and Tenebrio molitor.</title>
        <authorList>
            <person name="Kaur S."/>
            <person name="Stinson S.A."/>
            <person name="diCenzo G.C."/>
        </authorList>
    </citation>
    <scope>NUCLEOTIDE SEQUENCE</scope>
    <source>
        <strain evidence="7">QUZm001</strain>
    </source>
</reference>
<gene>
    <name evidence="7" type="ORF">Zmor_025786</name>
</gene>
<evidence type="ECO:0000256" key="6">
    <source>
        <dbReference type="RuleBase" id="RU363053"/>
    </source>
</evidence>
<feature type="transmembrane region" description="Helical" evidence="6">
    <location>
        <begin position="175"/>
        <end position="193"/>
    </location>
</feature>
<evidence type="ECO:0000256" key="5">
    <source>
        <dbReference type="ARBA" id="ARBA00023136"/>
    </source>
</evidence>
<keyword evidence="8" id="KW-1185">Reference proteome</keyword>
<evidence type="ECO:0000256" key="1">
    <source>
        <dbReference type="ARBA" id="ARBA00004141"/>
    </source>
</evidence>
<evidence type="ECO:0000256" key="3">
    <source>
        <dbReference type="ARBA" id="ARBA00022692"/>
    </source>
</evidence>
<dbReference type="Pfam" id="PF04117">
    <property type="entry name" value="Mpv17_PMP22"/>
    <property type="match status" value="1"/>
</dbReference>
<dbReference type="AlphaFoldDB" id="A0AA38HS99"/>
<organism evidence="7 8">
    <name type="scientific">Zophobas morio</name>
    <dbReference type="NCBI Taxonomy" id="2755281"/>
    <lineage>
        <taxon>Eukaryota</taxon>
        <taxon>Metazoa</taxon>
        <taxon>Ecdysozoa</taxon>
        <taxon>Arthropoda</taxon>
        <taxon>Hexapoda</taxon>
        <taxon>Insecta</taxon>
        <taxon>Pterygota</taxon>
        <taxon>Neoptera</taxon>
        <taxon>Endopterygota</taxon>
        <taxon>Coleoptera</taxon>
        <taxon>Polyphaga</taxon>
        <taxon>Cucujiformia</taxon>
        <taxon>Tenebrionidae</taxon>
        <taxon>Zophobas</taxon>
    </lineage>
</organism>
<evidence type="ECO:0008006" key="9">
    <source>
        <dbReference type="Google" id="ProtNLM"/>
    </source>
</evidence>
<dbReference type="Proteomes" id="UP001168821">
    <property type="component" value="Unassembled WGS sequence"/>
</dbReference>
<dbReference type="PANTHER" id="PTHR11266:SF81">
    <property type="entry name" value="GH12661P-RELATED"/>
    <property type="match status" value="1"/>
</dbReference>
<keyword evidence="5 6" id="KW-0472">Membrane</keyword>
<dbReference type="InterPro" id="IPR007248">
    <property type="entry name" value="Mpv17_PMP22"/>
</dbReference>
<keyword evidence="4 6" id="KW-1133">Transmembrane helix</keyword>
<evidence type="ECO:0000313" key="7">
    <source>
        <dbReference type="EMBL" id="KAJ3643048.1"/>
    </source>
</evidence>
<keyword evidence="3 6" id="KW-0812">Transmembrane</keyword>
<name>A0AA38HS99_9CUCU</name>
<comment type="similarity">
    <text evidence="2 6">Belongs to the peroxisomal membrane protein PXMP2/4 family.</text>
</comment>
<comment type="caution">
    <text evidence="7">The sequence shown here is derived from an EMBL/GenBank/DDBJ whole genome shotgun (WGS) entry which is preliminary data.</text>
</comment>
<protein>
    <recommendedName>
        <fullName evidence="9">Mpv17-like protein 2</fullName>
    </recommendedName>
</protein>